<keyword evidence="4" id="KW-0573">Peptidoglycan synthesis</keyword>
<dbReference type="InterPro" id="IPR016181">
    <property type="entry name" value="Acyl_CoA_acyltransferase"/>
</dbReference>
<evidence type="ECO:0000256" key="3">
    <source>
        <dbReference type="ARBA" id="ARBA00022960"/>
    </source>
</evidence>
<dbReference type="Pfam" id="PF02388">
    <property type="entry name" value="FemAB"/>
    <property type="match status" value="2"/>
</dbReference>
<sequence length="367" mass="41778">MPDAAVTLIRSVTPTDLGRCDGAKSFLQSGFWGSFKARFGWNARSFLVDWGEGGKLPLLVIRRRLAPGVSFAYVPLGPELPDQFSEADSNRNQALLELALILKKELPHDTAFIRFDPPWYVTGEGIAPLPFPKPFIRSGADVQPPDTVIIDISKDEESILSAMKPKWRYNIRLAEKKGVRVTRQDEAGLEVFYELYKTTARRDKIAIHGIDYYRTLFQHSREYRDGNQDIRLYLAEHEGDALAAIIVLFRGEEATYLYGASSDIKRNLMAPYALQWKAIQDAHARGCFRYDLFGIPPEENPLHPMAGLYRFKTGFGGMIIHRPGSWDFAYKPLITQVFRFAEASRKKIRSLKKAMRSLRRGQSMRSL</sequence>
<dbReference type="OrthoDB" id="9785911at2"/>
<dbReference type="SUPFAM" id="SSF55729">
    <property type="entry name" value="Acyl-CoA N-acyltransferases (Nat)"/>
    <property type="match status" value="2"/>
</dbReference>
<reference evidence="8" key="1">
    <citation type="journal article" date="2013" name="Stand. Genomic Sci.">
        <title>Genome sequence of the thermophilic fresh-water bacterium Spirochaeta caldaria type strain (H1(T)), reclassification of Spirochaeta caldaria, Spirochaeta stenostrepta, and Spirochaeta zuelzerae in the genus Treponema as Treponema caldaria comb. nov., Treponema stenostrepta comb. nov., and Treponema zuelzerae comb. nov., and emendation of the genus Treponema.</title>
        <authorList>
            <person name="Abt B."/>
            <person name="Goker M."/>
            <person name="Scheuner C."/>
            <person name="Han C."/>
            <person name="Lu M."/>
            <person name="Misra M."/>
            <person name="Lapidus A."/>
            <person name="Nolan M."/>
            <person name="Lucas S."/>
            <person name="Hammon N."/>
            <person name="Deshpande S."/>
            <person name="Cheng J.F."/>
            <person name="Tapia R."/>
            <person name="Goodwin L.A."/>
            <person name="Pitluck S."/>
            <person name="Liolios K."/>
            <person name="Pagani I."/>
            <person name="Ivanova N."/>
            <person name="Mavromatis K."/>
            <person name="Mikhailova N."/>
            <person name="Huntemann M."/>
            <person name="Pati A."/>
            <person name="Chen A."/>
            <person name="Palaniappan K."/>
            <person name="Land M."/>
            <person name="Hauser L."/>
            <person name="Jeffries C.D."/>
            <person name="Rohde M."/>
            <person name="Spring S."/>
            <person name="Gronow S."/>
            <person name="Detter J.C."/>
            <person name="Bristow J."/>
            <person name="Eisen J.A."/>
            <person name="Markowitz V."/>
            <person name="Hugenholtz P."/>
            <person name="Kyrpides N.C."/>
            <person name="Woyke T."/>
            <person name="Klenk H.P."/>
        </authorList>
    </citation>
    <scope>NUCLEOTIDE SEQUENCE</scope>
    <source>
        <strain evidence="8">ATCC 51460 / DSM 7334 / H1</strain>
    </source>
</reference>
<name>F8F2N6_GRAC1</name>
<evidence type="ECO:0000256" key="1">
    <source>
        <dbReference type="ARBA" id="ARBA00009943"/>
    </source>
</evidence>
<keyword evidence="2" id="KW-0808">Transferase</keyword>
<accession>F8F2N6</accession>
<proteinExistence type="inferred from homology"/>
<dbReference type="InterPro" id="IPR003447">
    <property type="entry name" value="FEMABX"/>
</dbReference>
<organism evidence="7 8">
    <name type="scientific">Gracilinema caldarium (strain ATCC 51460 / DSM 7334 / H1)</name>
    <name type="common">Treponema caldarium</name>
    <dbReference type="NCBI Taxonomy" id="744872"/>
    <lineage>
        <taxon>Bacteria</taxon>
        <taxon>Pseudomonadati</taxon>
        <taxon>Spirochaetota</taxon>
        <taxon>Spirochaetia</taxon>
        <taxon>Spirochaetales</taxon>
        <taxon>Breznakiellaceae</taxon>
        <taxon>Gracilinema</taxon>
    </lineage>
</organism>
<keyword evidence="8" id="KW-1185">Reference proteome</keyword>
<dbReference type="eggNOG" id="COG2348">
    <property type="taxonomic scope" value="Bacteria"/>
</dbReference>
<evidence type="ECO:0000313" key="7">
    <source>
        <dbReference type="EMBL" id="AEJ19430.1"/>
    </source>
</evidence>
<dbReference type="PROSITE" id="PS51191">
    <property type="entry name" value="FEMABX"/>
    <property type="match status" value="1"/>
</dbReference>
<dbReference type="Proteomes" id="UP000000503">
    <property type="component" value="Chromosome"/>
</dbReference>
<dbReference type="HOGENOM" id="CLU_048411_0_0_12"/>
<keyword evidence="3" id="KW-0133">Cell shape</keyword>
<dbReference type="InterPro" id="IPR050644">
    <property type="entry name" value="PG_Glycine_Bridge_Synth"/>
</dbReference>
<dbReference type="KEGG" id="scd:Spica_1284"/>
<dbReference type="PANTHER" id="PTHR36174">
    <property type="entry name" value="LIPID II:GLYCINE GLYCYLTRANSFERASE"/>
    <property type="match status" value="1"/>
</dbReference>
<evidence type="ECO:0000313" key="8">
    <source>
        <dbReference type="Proteomes" id="UP000000503"/>
    </source>
</evidence>
<dbReference type="STRING" id="744872.Spica_1284"/>
<dbReference type="GO" id="GO:0016755">
    <property type="term" value="F:aminoacyltransferase activity"/>
    <property type="evidence" value="ECO:0007669"/>
    <property type="project" value="InterPro"/>
</dbReference>
<protein>
    <submittedName>
        <fullName evidence="7">Methicillin resistance protein</fullName>
    </submittedName>
</protein>
<dbReference type="EMBL" id="CP002868">
    <property type="protein sequence ID" value="AEJ19430.1"/>
    <property type="molecule type" value="Genomic_DNA"/>
</dbReference>
<keyword evidence="5" id="KW-0012">Acyltransferase</keyword>
<evidence type="ECO:0000256" key="6">
    <source>
        <dbReference type="ARBA" id="ARBA00023316"/>
    </source>
</evidence>
<dbReference type="Gene3D" id="3.40.630.30">
    <property type="match status" value="2"/>
</dbReference>
<dbReference type="PANTHER" id="PTHR36174:SF1">
    <property type="entry name" value="LIPID II:GLYCINE GLYCYLTRANSFERASE"/>
    <property type="match status" value="1"/>
</dbReference>
<gene>
    <name evidence="7" type="ordered locus">Spica_1284</name>
</gene>
<evidence type="ECO:0000256" key="4">
    <source>
        <dbReference type="ARBA" id="ARBA00022984"/>
    </source>
</evidence>
<dbReference type="GO" id="GO:0008360">
    <property type="term" value="P:regulation of cell shape"/>
    <property type="evidence" value="ECO:0007669"/>
    <property type="project" value="UniProtKB-KW"/>
</dbReference>
<dbReference type="GO" id="GO:0009252">
    <property type="term" value="P:peptidoglycan biosynthetic process"/>
    <property type="evidence" value="ECO:0007669"/>
    <property type="project" value="UniProtKB-KW"/>
</dbReference>
<dbReference type="AlphaFoldDB" id="F8F2N6"/>
<dbReference type="GO" id="GO:0071555">
    <property type="term" value="P:cell wall organization"/>
    <property type="evidence" value="ECO:0007669"/>
    <property type="project" value="UniProtKB-KW"/>
</dbReference>
<dbReference type="RefSeq" id="WP_013968741.1">
    <property type="nucleotide sequence ID" value="NC_015732.1"/>
</dbReference>
<evidence type="ECO:0000256" key="2">
    <source>
        <dbReference type="ARBA" id="ARBA00022679"/>
    </source>
</evidence>
<keyword evidence="6" id="KW-0961">Cell wall biogenesis/degradation</keyword>
<comment type="similarity">
    <text evidence="1">Belongs to the FemABX family.</text>
</comment>
<evidence type="ECO:0000256" key="5">
    <source>
        <dbReference type="ARBA" id="ARBA00023315"/>
    </source>
</evidence>